<dbReference type="Proteomes" id="UP001642484">
    <property type="component" value="Unassembled WGS sequence"/>
</dbReference>
<evidence type="ECO:0000313" key="1">
    <source>
        <dbReference type="EMBL" id="CAK9102681.1"/>
    </source>
</evidence>
<reference evidence="1 2" key="1">
    <citation type="submission" date="2024-02" db="EMBL/GenBank/DDBJ databases">
        <authorList>
            <person name="Chen Y."/>
            <person name="Shah S."/>
            <person name="Dougan E. K."/>
            <person name="Thang M."/>
            <person name="Chan C."/>
        </authorList>
    </citation>
    <scope>NUCLEOTIDE SEQUENCE [LARGE SCALE GENOMIC DNA]</scope>
</reference>
<comment type="caution">
    <text evidence="1">The sequence shown here is derived from an EMBL/GenBank/DDBJ whole genome shotgun (WGS) entry which is preliminary data.</text>
</comment>
<evidence type="ECO:0000313" key="2">
    <source>
        <dbReference type="Proteomes" id="UP001642484"/>
    </source>
</evidence>
<gene>
    <name evidence="1" type="ORF">CCMP2556_LOCUS48295</name>
</gene>
<name>A0ABP0RTZ2_9DINO</name>
<keyword evidence="2" id="KW-1185">Reference proteome</keyword>
<sequence>MEEAVVAALQRLYRGDASASAELEAFQSSAGALEVCVQLLQSTVPEVQFFGAASIAKIVNGTQARMRACAREKRGTGRPKNRLFAGHEGRCMVLTG</sequence>
<protein>
    <submittedName>
        <fullName evidence="1">Uncharacterized protein</fullName>
    </submittedName>
</protein>
<proteinExistence type="predicted"/>
<accession>A0ABP0RTZ2</accession>
<dbReference type="Gene3D" id="1.25.10.10">
    <property type="entry name" value="Leucine-rich Repeat Variant"/>
    <property type="match status" value="1"/>
</dbReference>
<organism evidence="1 2">
    <name type="scientific">Durusdinium trenchii</name>
    <dbReference type="NCBI Taxonomy" id="1381693"/>
    <lineage>
        <taxon>Eukaryota</taxon>
        <taxon>Sar</taxon>
        <taxon>Alveolata</taxon>
        <taxon>Dinophyceae</taxon>
        <taxon>Suessiales</taxon>
        <taxon>Symbiodiniaceae</taxon>
        <taxon>Durusdinium</taxon>
    </lineage>
</organism>
<dbReference type="EMBL" id="CAXAMN010026395">
    <property type="protein sequence ID" value="CAK9102681.1"/>
    <property type="molecule type" value="Genomic_DNA"/>
</dbReference>
<dbReference type="InterPro" id="IPR011989">
    <property type="entry name" value="ARM-like"/>
</dbReference>